<sequence length="255" mass="28696">MNITLIQADLVWNDPAANRNRFEREIFAVGETDLVVLPEMFPTGFCTRPREAAEPDGGPTLAWMRRTARKKGAALAGSVAVEQDGRYFNRFYFVRPDGATVHYDKRHLFTYGGEHKEYTGGDRRVIAEYKGWRILLQVCYDLRFPVWSRNRDDYDMILYVASWPTPRVEAWNALLKARAIENVCYVAGVNRVGDDPNCNYCGGTVLLDFLGKPLADAGTGGQPATLSAEADKISLTTFREKFPALQDADPFTLNI</sequence>
<gene>
    <name evidence="3" type="ORF">H8S08_00175</name>
</gene>
<protein>
    <submittedName>
        <fullName evidence="3">Amidohydrolase</fullName>
    </submittedName>
</protein>
<dbReference type="SUPFAM" id="SSF56317">
    <property type="entry name" value="Carbon-nitrogen hydrolase"/>
    <property type="match status" value="1"/>
</dbReference>
<dbReference type="PROSITE" id="PS01227">
    <property type="entry name" value="UPF0012"/>
    <property type="match status" value="1"/>
</dbReference>
<comment type="similarity">
    <text evidence="1">Belongs to the carbon-nitrogen hydrolase superfamily. NIT1/NIT2 family.</text>
</comment>
<dbReference type="PANTHER" id="PTHR47799:SF1">
    <property type="entry name" value="OMEGA-AMIDASE YAFV"/>
    <property type="match status" value="1"/>
</dbReference>
<evidence type="ECO:0000313" key="3">
    <source>
        <dbReference type="EMBL" id="MBC5615436.1"/>
    </source>
</evidence>
<comment type="caution">
    <text evidence="3">The sequence shown here is derived from an EMBL/GenBank/DDBJ whole genome shotgun (WGS) entry which is preliminary data.</text>
</comment>
<reference evidence="3 4" key="1">
    <citation type="submission" date="2020-08" db="EMBL/GenBank/DDBJ databases">
        <title>Genome public.</title>
        <authorList>
            <person name="Liu C."/>
            <person name="Sun Q."/>
        </authorList>
    </citation>
    <scope>NUCLEOTIDE SEQUENCE [LARGE SCALE GENOMIC DNA]</scope>
    <source>
        <strain evidence="3 4">New-7</strain>
    </source>
</reference>
<evidence type="ECO:0000259" key="2">
    <source>
        <dbReference type="PROSITE" id="PS50263"/>
    </source>
</evidence>
<dbReference type="InterPro" id="IPR003010">
    <property type="entry name" value="C-N_Hydrolase"/>
</dbReference>
<dbReference type="PANTHER" id="PTHR47799">
    <property type="entry name" value="OMEGA-AMIDASE YAFV"/>
    <property type="match status" value="1"/>
</dbReference>
<organism evidence="3 4">
    <name type="scientific">Alistipes hominis</name>
    <dbReference type="NCBI Taxonomy" id="2763015"/>
    <lineage>
        <taxon>Bacteria</taxon>
        <taxon>Pseudomonadati</taxon>
        <taxon>Bacteroidota</taxon>
        <taxon>Bacteroidia</taxon>
        <taxon>Bacteroidales</taxon>
        <taxon>Rikenellaceae</taxon>
        <taxon>Alistipes</taxon>
    </lineage>
</organism>
<name>A0ABR7CIG0_9BACT</name>
<dbReference type="InterPro" id="IPR036526">
    <property type="entry name" value="C-N_Hydrolase_sf"/>
</dbReference>
<dbReference type="CDD" id="cd07575">
    <property type="entry name" value="Xc-1258_like"/>
    <property type="match status" value="1"/>
</dbReference>
<dbReference type="InterPro" id="IPR052737">
    <property type="entry name" value="Omega-amidase_YafV"/>
</dbReference>
<dbReference type="RefSeq" id="WP_055204037.1">
    <property type="nucleotide sequence ID" value="NZ_JACOOK010000001.1"/>
</dbReference>
<evidence type="ECO:0000256" key="1">
    <source>
        <dbReference type="ARBA" id="ARBA00010613"/>
    </source>
</evidence>
<feature type="domain" description="CN hydrolase" evidence="2">
    <location>
        <begin position="1"/>
        <end position="232"/>
    </location>
</feature>
<dbReference type="Gene3D" id="3.60.110.10">
    <property type="entry name" value="Carbon-nitrogen hydrolase"/>
    <property type="match status" value="1"/>
</dbReference>
<dbReference type="InterPro" id="IPR001110">
    <property type="entry name" value="UPF0012_CS"/>
</dbReference>
<dbReference type="Proteomes" id="UP000636891">
    <property type="component" value="Unassembled WGS sequence"/>
</dbReference>
<proteinExistence type="inferred from homology"/>
<evidence type="ECO:0000313" key="4">
    <source>
        <dbReference type="Proteomes" id="UP000636891"/>
    </source>
</evidence>
<keyword evidence="4" id="KW-1185">Reference proteome</keyword>
<dbReference type="NCBIfam" id="NF007757">
    <property type="entry name" value="PRK10438.1"/>
    <property type="match status" value="1"/>
</dbReference>
<dbReference type="PROSITE" id="PS50263">
    <property type="entry name" value="CN_HYDROLASE"/>
    <property type="match status" value="1"/>
</dbReference>
<dbReference type="EMBL" id="JACOOK010000001">
    <property type="protein sequence ID" value="MBC5615436.1"/>
    <property type="molecule type" value="Genomic_DNA"/>
</dbReference>
<dbReference type="Pfam" id="PF00795">
    <property type="entry name" value="CN_hydrolase"/>
    <property type="match status" value="1"/>
</dbReference>
<accession>A0ABR7CIG0</accession>